<dbReference type="Proteomes" id="UP001459105">
    <property type="component" value="Segment"/>
</dbReference>
<accession>A0AAX4QGY2</accession>
<sequence length="235" mass="25878">MELEFNPGIPPTTWQEHQQKTVLRFVRDPQEIIAQISADGMNMVHGALGLTTEVYEYLTATTPVNRVEELGDACFYLSLVYNGALWLLVSRVGVQDAIDMLDEVHTRFYEKHLLTHALTGQAASTTEPSFTGTAIMIQDCVKSLAMYCSGAPIEGKAVSTIKQLLHSCLQMRQLITIEAEVIGTSLEVVFETNHAKLSKRYKEKFTTEAALNRDLVAEEEVLAAHCGTAEGQSGG</sequence>
<evidence type="ECO:0000313" key="2">
    <source>
        <dbReference type="Proteomes" id="UP001459105"/>
    </source>
</evidence>
<protein>
    <submittedName>
        <fullName evidence="1">Nucleotide pyrophosphohydrolase domain protein</fullName>
    </submittedName>
</protein>
<name>A0AAX4QGY2_9CAUD</name>
<organism evidence="1 2">
    <name type="scientific">Microcystis phage Mvi-JY20</name>
    <dbReference type="NCBI Taxonomy" id="3128146"/>
    <lineage>
        <taxon>Viruses</taxon>
        <taxon>Duplodnaviria</taxon>
        <taxon>Heunggongvirae</taxon>
        <taxon>Uroviricota</taxon>
        <taxon>Caudoviricetes</taxon>
    </lineage>
</organism>
<reference evidence="1" key="1">
    <citation type="submission" date="2024-03" db="EMBL/GenBank/DDBJ databases">
        <authorList>
            <person name="Lin W."/>
            <person name="Li D."/>
            <person name="Tong Y."/>
        </authorList>
    </citation>
    <scope>NUCLEOTIDE SEQUENCE</scope>
</reference>
<dbReference type="EMBL" id="PP438412">
    <property type="protein sequence ID" value="XAI95491.1"/>
    <property type="molecule type" value="Genomic_DNA"/>
</dbReference>
<proteinExistence type="predicted"/>
<evidence type="ECO:0000313" key="1">
    <source>
        <dbReference type="EMBL" id="XAI95491.1"/>
    </source>
</evidence>